<proteinExistence type="predicted"/>
<sequence>MGEIKDSEADRRAVVALAERFDWPPDLHEATVAELNDTWAQIAATLSANPAELAAQIAYFGSGPDLDPEGAARAVSLLEIVLDFQLEDETLEAVGMFNDQNDESPPPREA</sequence>
<dbReference type="Proteomes" id="UP000663918">
    <property type="component" value="Chromosome"/>
</dbReference>
<evidence type="ECO:0000313" key="2">
    <source>
        <dbReference type="Proteomes" id="UP000663918"/>
    </source>
</evidence>
<dbReference type="EMBL" id="CP062222">
    <property type="protein sequence ID" value="QTC90465.1"/>
    <property type="molecule type" value="Genomic_DNA"/>
</dbReference>
<keyword evidence="2" id="KW-1185">Reference proteome</keyword>
<evidence type="ECO:0000313" key="1">
    <source>
        <dbReference type="EMBL" id="QTC90465.1"/>
    </source>
</evidence>
<dbReference type="AlphaFoldDB" id="A0A975C267"/>
<reference evidence="1" key="1">
    <citation type="submission" date="2020-09" db="EMBL/GenBank/DDBJ databases">
        <title>Brevundimonas sp. LVF2 isolated from a puddle in Goettingen, Germany.</title>
        <authorList>
            <person name="Friedrich I."/>
            <person name="Klassen A."/>
            <person name="Hannes N."/>
            <person name="Schneider D."/>
            <person name="Hertel R."/>
            <person name="Daniel R."/>
        </authorList>
    </citation>
    <scope>NUCLEOTIDE SEQUENCE</scope>
    <source>
        <strain evidence="1">LVF2</strain>
    </source>
</reference>
<dbReference type="RefSeq" id="WP_207868881.1">
    <property type="nucleotide sequence ID" value="NZ_CP062222.1"/>
</dbReference>
<name>A0A975C267_9CAUL</name>
<accession>A0A975C267</accession>
<organism evidence="1 2">
    <name type="scientific">Brevundimonas goettingensis</name>
    <dbReference type="NCBI Taxonomy" id="2774190"/>
    <lineage>
        <taxon>Bacteria</taxon>
        <taxon>Pseudomonadati</taxon>
        <taxon>Pseudomonadota</taxon>
        <taxon>Alphaproteobacteria</taxon>
        <taxon>Caulobacterales</taxon>
        <taxon>Caulobacteraceae</taxon>
        <taxon>Brevundimonas</taxon>
    </lineage>
</organism>
<protein>
    <submittedName>
        <fullName evidence="1">Uncharacterized protein</fullName>
    </submittedName>
</protein>
<gene>
    <name evidence="1" type="ORF">IFJ75_14440</name>
</gene>
<dbReference type="KEGG" id="bgoe:IFJ75_14440"/>